<proteinExistence type="predicted"/>
<dbReference type="AlphaFoldDB" id="A0A0W8ICE9"/>
<evidence type="ECO:0000313" key="3">
    <source>
        <dbReference type="Proteomes" id="UP000054837"/>
    </source>
</evidence>
<reference evidence="2 3" key="1">
    <citation type="submission" date="2015-12" db="EMBL/GenBank/DDBJ databases">
        <title>Serinicoccus chungangenesis strain CD08_5 genome sequencing and assembly.</title>
        <authorList>
            <person name="Chander A.M."/>
            <person name="Kaur G."/>
            <person name="Nair G.R."/>
            <person name="Dhawan D.K."/>
            <person name="Kochhar R.K."/>
            <person name="Mayilraj S."/>
            <person name="Bhadada S.K."/>
        </authorList>
    </citation>
    <scope>NUCLEOTIDE SEQUENCE [LARGE SCALE GENOMIC DNA]</scope>
    <source>
        <strain evidence="2 3">CD08_5</strain>
    </source>
</reference>
<dbReference type="Gene3D" id="2.40.380.10">
    <property type="entry name" value="FomD-like"/>
    <property type="match status" value="1"/>
</dbReference>
<organism evidence="2 3">
    <name type="scientific">Serinicoccus chungangensis</name>
    <dbReference type="NCBI Taxonomy" id="767452"/>
    <lineage>
        <taxon>Bacteria</taxon>
        <taxon>Bacillati</taxon>
        <taxon>Actinomycetota</taxon>
        <taxon>Actinomycetes</taxon>
        <taxon>Micrococcales</taxon>
        <taxon>Ornithinimicrobiaceae</taxon>
        <taxon>Serinicoccus</taxon>
    </lineage>
</organism>
<accession>A0A0W8ICE9</accession>
<dbReference type="Pfam" id="PF04167">
    <property type="entry name" value="DUF402"/>
    <property type="match status" value="1"/>
</dbReference>
<feature type="domain" description="DUF402" evidence="1">
    <location>
        <begin position="41"/>
        <end position="143"/>
    </location>
</feature>
<evidence type="ECO:0000313" key="2">
    <source>
        <dbReference type="EMBL" id="KUG57621.1"/>
    </source>
</evidence>
<comment type="caution">
    <text evidence="2">The sequence shown here is derived from an EMBL/GenBank/DDBJ whole genome shotgun (WGS) entry which is preliminary data.</text>
</comment>
<sequence length="174" mass="19053">MIKKVKRPAGVFTWKAHPLGEDEHGHWLFLGQGATWLGPHAAGRVSVDAVVLVSPGQPWVTWWVDDPADPGVELDVCLPPAPSEQGDRWSYVDLELDPVLHVRTGQVEVQDWDEFGESVDTGIMDRATADLALQTAQKLRHLLAGPAPEWLPLGWSRLARAAGRPAPGPDHYAP</sequence>
<dbReference type="InterPro" id="IPR007295">
    <property type="entry name" value="DUF402"/>
</dbReference>
<keyword evidence="3" id="KW-1185">Reference proteome</keyword>
<protein>
    <recommendedName>
        <fullName evidence="1">DUF402 domain-containing protein</fullName>
    </recommendedName>
</protein>
<dbReference type="Proteomes" id="UP000054837">
    <property type="component" value="Unassembled WGS sequence"/>
</dbReference>
<dbReference type="InterPro" id="IPR035930">
    <property type="entry name" value="FomD-like_sf"/>
</dbReference>
<dbReference type="SUPFAM" id="SSF159234">
    <property type="entry name" value="FomD-like"/>
    <property type="match status" value="1"/>
</dbReference>
<dbReference type="EMBL" id="LQBL01000004">
    <property type="protein sequence ID" value="KUG57621.1"/>
    <property type="molecule type" value="Genomic_DNA"/>
</dbReference>
<name>A0A0W8ICE9_9MICO</name>
<gene>
    <name evidence="2" type="ORF">AVL62_15970</name>
</gene>
<evidence type="ECO:0000259" key="1">
    <source>
        <dbReference type="Pfam" id="PF04167"/>
    </source>
</evidence>